<evidence type="ECO:0000313" key="2">
    <source>
        <dbReference type="EMBL" id="QNQ08979.1"/>
    </source>
</evidence>
<evidence type="ECO:0000256" key="1">
    <source>
        <dbReference type="SAM" id="SignalP"/>
    </source>
</evidence>
<dbReference type="SUPFAM" id="SSF54427">
    <property type="entry name" value="NTF2-like"/>
    <property type="match status" value="1"/>
</dbReference>
<dbReference type="EMBL" id="CP061038">
    <property type="protein sequence ID" value="QNQ08979.1"/>
    <property type="molecule type" value="Genomic_DNA"/>
</dbReference>
<sequence length="201" mass="22029">MLLALLLAAAAPAVTAVDAERAFAAAAQTDGQWTAFRRYATKDAVMFVPHVVKAQAFLKDRKDPPKAIEWWPTESYISCDGTLAVNTGGWKRPDGAVGYFSTVWQRQPDGGWKWIVDGGDGLTTSRDRPAEPKLVKPDCTTKALPLLTLGAPKSDTGQSGDSTLVWYWAVEPDLSRRFYAKIWNGHDFVPVIEDHIAASPQ</sequence>
<organism evidence="2 3">
    <name type="scientific">Sphingomonas alpina</name>
    <dbReference type="NCBI Taxonomy" id="653931"/>
    <lineage>
        <taxon>Bacteria</taxon>
        <taxon>Pseudomonadati</taxon>
        <taxon>Pseudomonadota</taxon>
        <taxon>Alphaproteobacteria</taxon>
        <taxon>Sphingomonadales</taxon>
        <taxon>Sphingomonadaceae</taxon>
        <taxon>Sphingomonas</taxon>
    </lineage>
</organism>
<dbReference type="KEGG" id="spap:H3Z74_20130"/>
<evidence type="ECO:0000313" key="3">
    <source>
        <dbReference type="Proteomes" id="UP000516148"/>
    </source>
</evidence>
<gene>
    <name evidence="2" type="ORF">H3Z74_20130</name>
</gene>
<protein>
    <recommendedName>
        <fullName evidence="4">DUF4440 domain-containing protein</fullName>
    </recommendedName>
</protein>
<dbReference type="RefSeq" id="WP_187761305.1">
    <property type="nucleotide sequence ID" value="NZ_CP061038.1"/>
</dbReference>
<dbReference type="Proteomes" id="UP000516148">
    <property type="component" value="Chromosome"/>
</dbReference>
<feature type="signal peptide" evidence="1">
    <location>
        <begin position="1"/>
        <end position="16"/>
    </location>
</feature>
<dbReference type="Gene3D" id="3.10.450.50">
    <property type="match status" value="1"/>
</dbReference>
<keyword evidence="3" id="KW-1185">Reference proteome</keyword>
<dbReference type="AlphaFoldDB" id="A0A7H0LH26"/>
<proteinExistence type="predicted"/>
<feature type="chain" id="PRO_5028948124" description="DUF4440 domain-containing protein" evidence="1">
    <location>
        <begin position="17"/>
        <end position="201"/>
    </location>
</feature>
<reference evidence="2 3" key="1">
    <citation type="submission" date="2020-09" db="EMBL/GenBank/DDBJ databases">
        <title>Sphingomonas sp., a new species isolated from pork steak.</title>
        <authorList>
            <person name="Heidler von Heilborn D."/>
        </authorList>
    </citation>
    <scope>NUCLEOTIDE SEQUENCE [LARGE SCALE GENOMIC DNA]</scope>
    <source>
        <strain evidence="3">S8-3T</strain>
    </source>
</reference>
<evidence type="ECO:0008006" key="4">
    <source>
        <dbReference type="Google" id="ProtNLM"/>
    </source>
</evidence>
<keyword evidence="1" id="KW-0732">Signal</keyword>
<dbReference type="InterPro" id="IPR032710">
    <property type="entry name" value="NTF2-like_dom_sf"/>
</dbReference>
<name>A0A7H0LH26_9SPHN</name>
<accession>A0A7H0LH26</accession>